<evidence type="ECO:0000313" key="3">
    <source>
        <dbReference type="Proteomes" id="UP000319257"/>
    </source>
</evidence>
<dbReference type="OrthoDB" id="2687452at2759"/>
<dbReference type="AlphaFoldDB" id="A0A507B569"/>
<comment type="caution">
    <text evidence="2">The sequence shown here is derived from an EMBL/GenBank/DDBJ whole genome shotgun (WGS) entry which is preliminary data.</text>
</comment>
<keyword evidence="3" id="KW-1185">Reference proteome</keyword>
<gene>
    <name evidence="2" type="ORF">E0L32_002774</name>
</gene>
<dbReference type="EMBL" id="SKBQ01000011">
    <property type="protein sequence ID" value="TPX18265.1"/>
    <property type="molecule type" value="Genomic_DNA"/>
</dbReference>
<accession>A0A507B569</accession>
<name>A0A507B569_9PEZI</name>
<sequence>MTGSTATVHTARTGLEPAHCEDWANFPESQELDPAPLNDASLMYVADERLGPFFTTALSSGFSALTPMVLRQDDGLTTPPTSFAGCVPIKSSAEERGEGSSQPKCPACDYSAKTQRDVTRHYTSVHARIPSYFCDEPDCPRFTNGWARKDLRDSHVKRKHHRLAQDDTDGLPTATSSSAIDPVLRKPTSEDWASHVLEEEPANYDSLKKLLAKEHKRRLEAEGKLKMLRKVCVKLLL</sequence>
<proteinExistence type="predicted"/>
<reference evidence="2 3" key="1">
    <citation type="submission" date="2019-06" db="EMBL/GenBank/DDBJ databases">
        <title>Draft genome sequence of the filamentous fungus Phialemoniopsis curvata isolated from diesel fuel.</title>
        <authorList>
            <person name="Varaljay V.A."/>
            <person name="Lyon W.J."/>
            <person name="Crouch A.L."/>
            <person name="Drake C.E."/>
            <person name="Hollomon J.M."/>
            <person name="Nadeau L.J."/>
            <person name="Nunn H.S."/>
            <person name="Stevenson B.S."/>
            <person name="Bojanowski C.L."/>
            <person name="Crookes-Goodson W.J."/>
        </authorList>
    </citation>
    <scope>NUCLEOTIDE SEQUENCE [LARGE SCALE GENOMIC DNA]</scope>
    <source>
        <strain evidence="2 3">D216</strain>
    </source>
</reference>
<evidence type="ECO:0008006" key="4">
    <source>
        <dbReference type="Google" id="ProtNLM"/>
    </source>
</evidence>
<dbReference type="RefSeq" id="XP_030999976.1">
    <property type="nucleotide sequence ID" value="XM_031137000.1"/>
</dbReference>
<evidence type="ECO:0000256" key="1">
    <source>
        <dbReference type="SAM" id="MobiDB-lite"/>
    </source>
</evidence>
<feature type="region of interest" description="Disordered" evidence="1">
    <location>
        <begin position="154"/>
        <end position="186"/>
    </location>
</feature>
<dbReference type="InParanoid" id="A0A507B569"/>
<dbReference type="Proteomes" id="UP000319257">
    <property type="component" value="Unassembled WGS sequence"/>
</dbReference>
<protein>
    <recommendedName>
        <fullName evidence="4">C2H2-type domain-containing protein</fullName>
    </recommendedName>
</protein>
<dbReference type="GeneID" id="41970221"/>
<dbReference type="Gene3D" id="3.30.160.60">
    <property type="entry name" value="Classic Zinc Finger"/>
    <property type="match status" value="1"/>
</dbReference>
<organism evidence="2 3">
    <name type="scientific">Thyridium curvatum</name>
    <dbReference type="NCBI Taxonomy" id="1093900"/>
    <lineage>
        <taxon>Eukaryota</taxon>
        <taxon>Fungi</taxon>
        <taxon>Dikarya</taxon>
        <taxon>Ascomycota</taxon>
        <taxon>Pezizomycotina</taxon>
        <taxon>Sordariomycetes</taxon>
        <taxon>Sordariomycetidae</taxon>
        <taxon>Thyridiales</taxon>
        <taxon>Thyridiaceae</taxon>
        <taxon>Thyridium</taxon>
    </lineage>
</organism>
<evidence type="ECO:0000313" key="2">
    <source>
        <dbReference type="EMBL" id="TPX18265.1"/>
    </source>
</evidence>